<keyword evidence="4" id="KW-1185">Reference proteome</keyword>
<evidence type="ECO:0000313" key="4">
    <source>
        <dbReference type="Proteomes" id="UP001159363"/>
    </source>
</evidence>
<sequence length="653" mass="72353">MYSLPMAWPAGWILLLWNAIAAVIGSPVPTPEEPLFESTRLLFVGTFKGTYLCMRPQWTMWAPSVIVLWRVAKQSWIFQGFINESGCPCNGRLMHVFLLMDVTSSSPFSADDKPSHIAVERAVLLAADTRVWPLSGDVFGVEGSEVGEKTQRRLECGAEVNGEHRENISLPKATSRSLAMHSCLSFSDELFISFPPPPPPNSPPTKSHACRTALLPQTSQESSSPGAAQLAYAFIEPNDTRGPRWCRGQTTHLPPKRTGLDSQRDRSRDFRMRELCLFSRGSPTPLAFRRYSILTSLRPRGSQDLDFESRPDLSTQNHSFDSRMNVSGSCGGRFGSALNCEILIPGMGDLKEGWRSGGMRGQCRQSSDILFAVGRSYFLASPRETYGCDAGGVPFCLPWAQISPVSRVRSTRRGSGPRKPRAEPPKMKQDEKRGSYKGDTVTRIKGAIAAKRTALNCRAVISLHWRSYHSVNSTQFPGSFLLYISSQPQTNATCVNPTRNLSMHRNNPCKLYGLRDNWLRIFRANRLCLYKLSYFTEIAQHTSELLIVTTRHRDRFVSQTSAHIQYAMRRLGCCGVVVRLLASHPCEPGSIPGGVAPLGFLMRESCRTMSLVAGFSRGSSISTPPPPLHSDAVPCSPRFTFAGSRNLDIKGTV</sequence>
<dbReference type="EMBL" id="JARBHB010000016">
    <property type="protein sequence ID" value="KAJ8866521.1"/>
    <property type="molecule type" value="Genomic_DNA"/>
</dbReference>
<feature type="signal peptide" evidence="2">
    <location>
        <begin position="1"/>
        <end position="25"/>
    </location>
</feature>
<feature type="compositionally biased region" description="Basic and acidic residues" evidence="1">
    <location>
        <begin position="420"/>
        <end position="436"/>
    </location>
</feature>
<evidence type="ECO:0000256" key="1">
    <source>
        <dbReference type="SAM" id="MobiDB-lite"/>
    </source>
</evidence>
<dbReference type="Proteomes" id="UP001159363">
    <property type="component" value="Chromosome 15"/>
</dbReference>
<feature type="compositionally biased region" description="Basic residues" evidence="1">
    <location>
        <begin position="409"/>
        <end position="419"/>
    </location>
</feature>
<protein>
    <submittedName>
        <fullName evidence="3">Uncharacterized protein</fullName>
    </submittedName>
</protein>
<proteinExistence type="predicted"/>
<gene>
    <name evidence="3" type="ORF">PR048_032364</name>
</gene>
<feature type="region of interest" description="Disordered" evidence="1">
    <location>
        <begin position="243"/>
        <end position="265"/>
    </location>
</feature>
<comment type="caution">
    <text evidence="3">The sequence shown here is derived from an EMBL/GenBank/DDBJ whole genome shotgun (WGS) entry which is preliminary data.</text>
</comment>
<accession>A0ABQ9G669</accession>
<keyword evidence="2" id="KW-0732">Signal</keyword>
<name>A0ABQ9G669_9NEOP</name>
<evidence type="ECO:0000256" key="2">
    <source>
        <dbReference type="SAM" id="SignalP"/>
    </source>
</evidence>
<reference evidence="3 4" key="1">
    <citation type="submission" date="2023-02" db="EMBL/GenBank/DDBJ databases">
        <title>LHISI_Scaffold_Assembly.</title>
        <authorList>
            <person name="Stuart O.P."/>
            <person name="Cleave R."/>
            <person name="Magrath M.J.L."/>
            <person name="Mikheyev A.S."/>
        </authorList>
    </citation>
    <scope>NUCLEOTIDE SEQUENCE [LARGE SCALE GENOMIC DNA]</scope>
    <source>
        <strain evidence="3">Daus_M_001</strain>
        <tissue evidence="3">Leg muscle</tissue>
    </source>
</reference>
<feature type="region of interest" description="Disordered" evidence="1">
    <location>
        <begin position="407"/>
        <end position="436"/>
    </location>
</feature>
<feature type="chain" id="PRO_5046027350" evidence="2">
    <location>
        <begin position="26"/>
        <end position="653"/>
    </location>
</feature>
<evidence type="ECO:0000313" key="3">
    <source>
        <dbReference type="EMBL" id="KAJ8866521.1"/>
    </source>
</evidence>
<organism evidence="3 4">
    <name type="scientific">Dryococelus australis</name>
    <dbReference type="NCBI Taxonomy" id="614101"/>
    <lineage>
        <taxon>Eukaryota</taxon>
        <taxon>Metazoa</taxon>
        <taxon>Ecdysozoa</taxon>
        <taxon>Arthropoda</taxon>
        <taxon>Hexapoda</taxon>
        <taxon>Insecta</taxon>
        <taxon>Pterygota</taxon>
        <taxon>Neoptera</taxon>
        <taxon>Polyneoptera</taxon>
        <taxon>Phasmatodea</taxon>
        <taxon>Verophasmatodea</taxon>
        <taxon>Anareolatae</taxon>
        <taxon>Phasmatidae</taxon>
        <taxon>Eurycanthinae</taxon>
        <taxon>Dryococelus</taxon>
    </lineage>
</organism>